<proteinExistence type="predicted"/>
<dbReference type="Proteomes" id="UP000501868">
    <property type="component" value="Chromosome"/>
</dbReference>
<dbReference type="InterPro" id="IPR003953">
    <property type="entry name" value="FAD-dep_OxRdtase_2_FAD-bd"/>
</dbReference>
<name>A0A6H1P219_PRIMG</name>
<dbReference type="InterPro" id="IPR036188">
    <property type="entry name" value="FAD/NAD-bd_sf"/>
</dbReference>
<dbReference type="PANTHER" id="PTHR43400">
    <property type="entry name" value="FUMARATE REDUCTASE"/>
    <property type="match status" value="1"/>
</dbReference>
<accession>A0A6H1P219</accession>
<dbReference type="Gene3D" id="3.90.700.10">
    <property type="entry name" value="Succinate dehydrogenase/fumarate reductase flavoprotein, catalytic domain"/>
    <property type="match status" value="1"/>
</dbReference>
<dbReference type="SUPFAM" id="SSF56425">
    <property type="entry name" value="Succinate dehydrogenase/fumarate reductase flavoprotein, catalytic domain"/>
    <property type="match status" value="1"/>
</dbReference>
<dbReference type="PANTHER" id="PTHR43400:SF7">
    <property type="entry name" value="FAD-DEPENDENT OXIDOREDUCTASE 2 FAD BINDING DOMAIN-CONTAINING PROTEIN"/>
    <property type="match status" value="1"/>
</dbReference>
<dbReference type="InterPro" id="IPR027477">
    <property type="entry name" value="Succ_DH/fumarate_Rdtase_cat_sf"/>
</dbReference>
<reference evidence="6 7" key="1">
    <citation type="submission" date="2020-04" db="EMBL/GenBank/DDBJ databases">
        <title>Genome-Wide Identification of 5-Methylcytosine Sites in Bacterial Genomes By High-Throughput Sequencing of MspJI Restriction Fragments.</title>
        <authorList>
            <person name="Wu V."/>
        </authorList>
    </citation>
    <scope>NUCLEOTIDE SEQUENCE [LARGE SCALE GENOMIC DNA]</scope>
    <source>
        <strain evidence="6 7">S2</strain>
    </source>
</reference>
<keyword evidence="2" id="KW-0285">Flavoprotein</keyword>
<feature type="domain" description="FAD-dependent oxidoreductase 2 FAD-binding" evidence="5">
    <location>
        <begin position="8"/>
        <end position="446"/>
    </location>
</feature>
<organism evidence="6 7">
    <name type="scientific">Priestia megaterium</name>
    <name type="common">Bacillus megaterium</name>
    <dbReference type="NCBI Taxonomy" id="1404"/>
    <lineage>
        <taxon>Bacteria</taxon>
        <taxon>Bacillati</taxon>
        <taxon>Bacillota</taxon>
        <taxon>Bacilli</taxon>
        <taxon>Bacillales</taxon>
        <taxon>Bacillaceae</taxon>
        <taxon>Priestia</taxon>
    </lineage>
</organism>
<evidence type="ECO:0000256" key="2">
    <source>
        <dbReference type="ARBA" id="ARBA00022630"/>
    </source>
</evidence>
<dbReference type="Pfam" id="PF00890">
    <property type="entry name" value="FAD_binding_2"/>
    <property type="match status" value="1"/>
</dbReference>
<sequence length="473" mass="51759">MRREVDYDIVVIGCGVAGTSAALSAAETAKKENKNLKIAILERADYDHRGGNSRWTASYMRMKNLDEVADNFVEDMLAFSDNYSDREYIETLAKDAGSTLRWVQEKGVEFDYLPTMFLTASRPRLLPVGGGRAIVDTLSRRAGGLGVEIIYEATAWKLLLDDEGVVNGLMVRVKGGTSLQLKVGAVVLASGGFQGNQEMMAQYVGRDAHKVRTVAEGGLFNKGEGIRMAMELGAKTAGQFDSFHAEPVDPRSKREEAAVMTYPYFILVDQNGNRFVDEGKTTVDEQYEEVARTIFHDLPGHIAYMIGDQKMYEIPNYERAVETDKPAIVADSIEELAEKIGVPVGQLTATVESYNDAVQPGEFHWDKKDGKQAIGITPPKSNWAIPINKAPFIAYPIVCSNVFTNGGLATDTNGRVLSQDHDPIPGLYAVGETAGLYYGKYPGGTSVLRGLVFGRRAGDHAVSYVTDSKKLEV</sequence>
<gene>
    <name evidence="6" type="ORF">HFZ78_12895</name>
</gene>
<evidence type="ECO:0000256" key="1">
    <source>
        <dbReference type="ARBA" id="ARBA00001974"/>
    </source>
</evidence>
<evidence type="ECO:0000313" key="7">
    <source>
        <dbReference type="Proteomes" id="UP000501868"/>
    </source>
</evidence>
<dbReference type="AlphaFoldDB" id="A0A6H1P219"/>
<evidence type="ECO:0000256" key="4">
    <source>
        <dbReference type="ARBA" id="ARBA00023002"/>
    </source>
</evidence>
<dbReference type="SUPFAM" id="SSF51905">
    <property type="entry name" value="FAD/NAD(P)-binding domain"/>
    <property type="match status" value="1"/>
</dbReference>
<comment type="cofactor">
    <cofactor evidence="1">
        <name>FAD</name>
        <dbReference type="ChEBI" id="CHEBI:57692"/>
    </cofactor>
</comment>
<evidence type="ECO:0000256" key="3">
    <source>
        <dbReference type="ARBA" id="ARBA00022827"/>
    </source>
</evidence>
<reference evidence="6 7" key="2">
    <citation type="submission" date="2020-04" db="EMBL/GenBank/DDBJ databases">
        <authorList>
            <person name="Fomenkov A."/>
            <person name="Anton B.P."/>
            <person name="Roberts R.J."/>
        </authorList>
    </citation>
    <scope>NUCLEOTIDE SEQUENCE [LARGE SCALE GENOMIC DNA]</scope>
    <source>
        <strain evidence="6 7">S2</strain>
    </source>
</reference>
<evidence type="ECO:0000259" key="5">
    <source>
        <dbReference type="Pfam" id="PF00890"/>
    </source>
</evidence>
<dbReference type="InterPro" id="IPR050315">
    <property type="entry name" value="FAD-oxidoreductase_2"/>
</dbReference>
<dbReference type="GO" id="GO:0033765">
    <property type="term" value="F:steroid dehydrogenase activity, acting on the CH-CH group of donors"/>
    <property type="evidence" value="ECO:0007669"/>
    <property type="project" value="UniProtKB-ARBA"/>
</dbReference>
<dbReference type="EMBL" id="CP051128">
    <property type="protein sequence ID" value="QIZ07515.1"/>
    <property type="molecule type" value="Genomic_DNA"/>
</dbReference>
<protein>
    <submittedName>
        <fullName evidence="6">FAD-binding protein</fullName>
    </submittedName>
</protein>
<keyword evidence="3" id="KW-0274">FAD</keyword>
<evidence type="ECO:0000313" key="6">
    <source>
        <dbReference type="EMBL" id="QIZ07515.1"/>
    </source>
</evidence>
<keyword evidence="4" id="KW-0560">Oxidoreductase</keyword>
<dbReference type="Gene3D" id="3.50.50.60">
    <property type="entry name" value="FAD/NAD(P)-binding domain"/>
    <property type="match status" value="1"/>
</dbReference>